<organism evidence="3">
    <name type="scientific">marine sediment metagenome</name>
    <dbReference type="NCBI Taxonomy" id="412755"/>
    <lineage>
        <taxon>unclassified sequences</taxon>
        <taxon>metagenomes</taxon>
        <taxon>ecological metagenomes</taxon>
    </lineage>
</organism>
<evidence type="ECO:0000259" key="1">
    <source>
        <dbReference type="Pfam" id="PF00078"/>
    </source>
</evidence>
<name>X0UHW8_9ZZZZ</name>
<dbReference type="Pfam" id="PF00078">
    <property type="entry name" value="RVT_1"/>
    <property type="match status" value="1"/>
</dbReference>
<gene>
    <name evidence="3" type="ORF">S01H1_44158</name>
</gene>
<dbReference type="PANTHER" id="PTHR34047:SF8">
    <property type="entry name" value="PROTEIN YKFC"/>
    <property type="match status" value="1"/>
</dbReference>
<evidence type="ECO:0008006" key="4">
    <source>
        <dbReference type="Google" id="ProtNLM"/>
    </source>
</evidence>
<reference evidence="3" key="1">
    <citation type="journal article" date="2014" name="Front. Microbiol.">
        <title>High frequency of phylogenetically diverse reductive dehalogenase-homologous genes in deep subseafloor sedimentary metagenomes.</title>
        <authorList>
            <person name="Kawai M."/>
            <person name="Futagami T."/>
            <person name="Toyoda A."/>
            <person name="Takaki Y."/>
            <person name="Nishi S."/>
            <person name="Hori S."/>
            <person name="Arai W."/>
            <person name="Tsubouchi T."/>
            <person name="Morono Y."/>
            <person name="Uchiyama I."/>
            <person name="Ito T."/>
            <person name="Fujiyama A."/>
            <person name="Inagaki F."/>
            <person name="Takami H."/>
        </authorList>
    </citation>
    <scope>NUCLEOTIDE SEQUENCE</scope>
    <source>
        <strain evidence="3">Expedition CK06-06</strain>
    </source>
</reference>
<feature type="domain" description="Group II intron maturase-specific" evidence="2">
    <location>
        <begin position="131"/>
        <end position="203"/>
    </location>
</feature>
<dbReference type="PANTHER" id="PTHR34047">
    <property type="entry name" value="NUCLEAR INTRON MATURASE 1, MITOCHONDRIAL-RELATED"/>
    <property type="match status" value="1"/>
</dbReference>
<comment type="caution">
    <text evidence="3">The sequence shown here is derived from an EMBL/GenBank/DDBJ whole genome shotgun (WGS) entry which is preliminary data.</text>
</comment>
<feature type="domain" description="Reverse transcriptase" evidence="1">
    <location>
        <begin position="21"/>
        <end position="108"/>
    </location>
</feature>
<proteinExistence type="predicted"/>
<sequence>MGTLPPLLGQADIEIKVAYCVGGAISPLLSNVYLNLLDRVWERRGYPERLGAKLYRYCDDMVILCRGNPKAAYQALEAILRRMDLTLHPEKTRIARVDEGFDFLSFHFVRRRSPTTGRRSFYIFPSKESQKRVRENIRSFTHRRAPVEPEALIGRINEAVRGWVNYFQHTNAFEAFRRLQRFINLRVRRYLSQRHRERGSGWRRYPNRQLYAMGVIYIGSGRIRYPT</sequence>
<feature type="non-terminal residue" evidence="3">
    <location>
        <position position="227"/>
    </location>
</feature>
<dbReference type="EMBL" id="BARS01028159">
    <property type="protein sequence ID" value="GAG05195.1"/>
    <property type="molecule type" value="Genomic_DNA"/>
</dbReference>
<dbReference type="InterPro" id="IPR013597">
    <property type="entry name" value="Mat_intron_G2"/>
</dbReference>
<dbReference type="AlphaFoldDB" id="X0UHW8"/>
<dbReference type="Pfam" id="PF08388">
    <property type="entry name" value="GIIM"/>
    <property type="match status" value="1"/>
</dbReference>
<dbReference type="InterPro" id="IPR051083">
    <property type="entry name" value="GrpII_Intron_Splice-Mob/Def"/>
</dbReference>
<evidence type="ECO:0000259" key="2">
    <source>
        <dbReference type="Pfam" id="PF08388"/>
    </source>
</evidence>
<dbReference type="InterPro" id="IPR000477">
    <property type="entry name" value="RT_dom"/>
</dbReference>
<evidence type="ECO:0000313" key="3">
    <source>
        <dbReference type="EMBL" id="GAG05195.1"/>
    </source>
</evidence>
<dbReference type="SUPFAM" id="SSF56672">
    <property type="entry name" value="DNA/RNA polymerases"/>
    <property type="match status" value="1"/>
</dbReference>
<dbReference type="InterPro" id="IPR043502">
    <property type="entry name" value="DNA/RNA_pol_sf"/>
</dbReference>
<accession>X0UHW8</accession>
<protein>
    <recommendedName>
        <fullName evidence="4">Reverse transcriptase domain-containing protein</fullName>
    </recommendedName>
</protein>